<dbReference type="InterPro" id="IPR011935">
    <property type="entry name" value="CHP02231"/>
</dbReference>
<dbReference type="NCBIfam" id="TIGR02231">
    <property type="entry name" value="mucoidy inhibitor MuiA family protein"/>
    <property type="match status" value="2"/>
</dbReference>
<feature type="coiled-coil region" evidence="1">
    <location>
        <begin position="98"/>
        <end position="135"/>
    </location>
</feature>
<gene>
    <name evidence="5" type="ORF">Pan216_50760</name>
</gene>
<evidence type="ECO:0000256" key="1">
    <source>
        <dbReference type="SAM" id="Coils"/>
    </source>
</evidence>
<evidence type="ECO:0008006" key="7">
    <source>
        <dbReference type="Google" id="ProtNLM"/>
    </source>
</evidence>
<feature type="domain" description="DUF4140" evidence="4">
    <location>
        <begin position="39"/>
        <end position="134"/>
    </location>
</feature>
<dbReference type="PANTHER" id="PTHR31005">
    <property type="entry name" value="DUF4139 DOMAIN-CONTAINING PROTEIN"/>
    <property type="match status" value="1"/>
</dbReference>
<dbReference type="AlphaFoldDB" id="A0A518BB76"/>
<keyword evidence="2" id="KW-0732">Signal</keyword>
<dbReference type="InterPro" id="IPR037291">
    <property type="entry name" value="DUF4139"/>
</dbReference>
<evidence type="ECO:0000259" key="4">
    <source>
        <dbReference type="Pfam" id="PF13600"/>
    </source>
</evidence>
<evidence type="ECO:0000259" key="3">
    <source>
        <dbReference type="Pfam" id="PF13598"/>
    </source>
</evidence>
<evidence type="ECO:0000256" key="2">
    <source>
        <dbReference type="SAM" id="SignalP"/>
    </source>
</evidence>
<feature type="domain" description="DUF4139" evidence="3">
    <location>
        <begin position="227"/>
        <end position="618"/>
    </location>
</feature>
<accession>A0A518BB76</accession>
<protein>
    <recommendedName>
        <fullName evidence="7">Mucoidy inhibitor MuiA family protein</fullName>
    </recommendedName>
</protein>
<dbReference type="InterPro" id="IPR025554">
    <property type="entry name" value="DUF4140"/>
</dbReference>
<sequence precursor="true">MRGNGSWALVTACAVALLHGAPASAAEDRVEIKGKIDAVTVYQGQALVTRLVAIPGPAGLKEIAVTDLPEQVVPGSLYAESAEGIEVRSVLYRLRHVTKHDREEVRELEEKIREIQDELERNNRLAQQLENFKNYLSRLETFTAVTANTELTKGVLNAETLKALTDFIFEKRSLMTERELTYSKERRELEEELRTRQRELSELTRGSTRAAREAVIFCNVAGDGGQLRLRYLVNEATWSRSYNVRSDAERKAVTVEVNAQVQQLSGEEWTNVKMSLSTATPALVASAPTLLPLAITLQRSAADEAKASADREYLFRKKQDLAQRRRQIESTRNNTFSDSLGYGAGKGLGGGGIQQNAASTPAGKQGLSLSANSRQEEALKQLDRELNRVAQEAQVVDLLALDKSGAASNLTKSEEGISVSYDIAARTTLPSRTDYQLIQIASVDMKADVYRLAIPVLTSFVYEEAVVTNDSKLVLLDGPTTAYVAGQFVGRGSIPTVAVGEEFTVGFGVDSSLRTSRELLDKEEIVQGGNRVVTLKYRLAVENFNGKPVNVRLLDRLPTTKGKEAEVTLIKTSHELSEDQAYQVDREKKGLLRWDIEVPAQAIGPKAFDVTYEFKIEYDRQMTIAGGLNDRR</sequence>
<reference evidence="5 6" key="1">
    <citation type="submission" date="2019-02" db="EMBL/GenBank/DDBJ databases">
        <title>Deep-cultivation of Planctomycetes and their phenomic and genomic characterization uncovers novel biology.</title>
        <authorList>
            <person name="Wiegand S."/>
            <person name="Jogler M."/>
            <person name="Boedeker C."/>
            <person name="Pinto D."/>
            <person name="Vollmers J."/>
            <person name="Rivas-Marin E."/>
            <person name="Kohn T."/>
            <person name="Peeters S.H."/>
            <person name="Heuer A."/>
            <person name="Rast P."/>
            <person name="Oberbeckmann S."/>
            <person name="Bunk B."/>
            <person name="Jeske O."/>
            <person name="Meyerdierks A."/>
            <person name="Storesund J.E."/>
            <person name="Kallscheuer N."/>
            <person name="Luecker S."/>
            <person name="Lage O.M."/>
            <person name="Pohl T."/>
            <person name="Merkel B.J."/>
            <person name="Hornburger P."/>
            <person name="Mueller R.-W."/>
            <person name="Bruemmer F."/>
            <person name="Labrenz M."/>
            <person name="Spormann A.M."/>
            <person name="Op den Camp H."/>
            <person name="Overmann J."/>
            <person name="Amann R."/>
            <person name="Jetten M.S.M."/>
            <person name="Mascher T."/>
            <person name="Medema M.H."/>
            <person name="Devos D.P."/>
            <person name="Kaster A.-K."/>
            <person name="Ovreas L."/>
            <person name="Rohde M."/>
            <person name="Galperin M.Y."/>
            <person name="Jogler C."/>
        </authorList>
    </citation>
    <scope>NUCLEOTIDE SEQUENCE [LARGE SCALE GENOMIC DNA]</scope>
    <source>
        <strain evidence="5 6">Pan216</strain>
    </source>
</reference>
<keyword evidence="6" id="KW-1185">Reference proteome</keyword>
<feature type="chain" id="PRO_5022049156" description="Mucoidy inhibitor MuiA family protein" evidence="2">
    <location>
        <begin position="26"/>
        <end position="632"/>
    </location>
</feature>
<dbReference type="OrthoDB" id="9777444at2"/>
<feature type="signal peptide" evidence="2">
    <location>
        <begin position="1"/>
        <end position="25"/>
    </location>
</feature>
<dbReference type="Pfam" id="PF13600">
    <property type="entry name" value="DUF4140"/>
    <property type="match status" value="1"/>
</dbReference>
<evidence type="ECO:0000313" key="6">
    <source>
        <dbReference type="Proteomes" id="UP000317093"/>
    </source>
</evidence>
<name>A0A518BB76_9BACT</name>
<evidence type="ECO:0000313" key="5">
    <source>
        <dbReference type="EMBL" id="QDU64187.1"/>
    </source>
</evidence>
<dbReference type="PANTHER" id="PTHR31005:SF8">
    <property type="entry name" value="DUF4139 DOMAIN-CONTAINING PROTEIN"/>
    <property type="match status" value="1"/>
</dbReference>
<dbReference type="EMBL" id="CP036279">
    <property type="protein sequence ID" value="QDU64187.1"/>
    <property type="molecule type" value="Genomic_DNA"/>
</dbReference>
<dbReference type="Pfam" id="PF13598">
    <property type="entry name" value="DUF4139"/>
    <property type="match status" value="1"/>
</dbReference>
<dbReference type="RefSeq" id="WP_145262213.1">
    <property type="nucleotide sequence ID" value="NZ_CP036279.1"/>
</dbReference>
<dbReference type="KEGG" id="knv:Pan216_50760"/>
<keyword evidence="1" id="KW-0175">Coiled coil</keyword>
<proteinExistence type="predicted"/>
<organism evidence="5 6">
    <name type="scientific">Kolteria novifilia</name>
    <dbReference type="NCBI Taxonomy" id="2527975"/>
    <lineage>
        <taxon>Bacteria</taxon>
        <taxon>Pseudomonadati</taxon>
        <taxon>Planctomycetota</taxon>
        <taxon>Planctomycetia</taxon>
        <taxon>Kolteriales</taxon>
        <taxon>Kolteriaceae</taxon>
        <taxon>Kolteria</taxon>
    </lineage>
</organism>
<dbReference type="Proteomes" id="UP000317093">
    <property type="component" value="Chromosome"/>
</dbReference>